<evidence type="ECO:0000313" key="1">
    <source>
        <dbReference type="EMBL" id="KAI3722783.1"/>
    </source>
</evidence>
<reference evidence="1 2" key="2">
    <citation type="journal article" date="2022" name="Mol. Ecol. Resour.">
        <title>The genomes of chicory, endive, great burdock and yacon provide insights into Asteraceae paleo-polyploidization history and plant inulin production.</title>
        <authorList>
            <person name="Fan W."/>
            <person name="Wang S."/>
            <person name="Wang H."/>
            <person name="Wang A."/>
            <person name="Jiang F."/>
            <person name="Liu H."/>
            <person name="Zhao H."/>
            <person name="Xu D."/>
            <person name="Zhang Y."/>
        </authorList>
    </citation>
    <scope>NUCLEOTIDE SEQUENCE [LARGE SCALE GENOMIC DNA]</scope>
    <source>
        <strain evidence="2">cv. Punajuju</strain>
        <tissue evidence="1">Leaves</tissue>
    </source>
</reference>
<name>A0ACB9BLI7_CICIN</name>
<keyword evidence="2" id="KW-1185">Reference proteome</keyword>
<protein>
    <submittedName>
        <fullName evidence="1">Uncharacterized protein</fullName>
    </submittedName>
</protein>
<reference evidence="2" key="1">
    <citation type="journal article" date="2022" name="Mol. Ecol. Resour.">
        <title>The genomes of chicory, endive, great burdock and yacon provide insights into Asteraceae palaeo-polyploidization history and plant inulin production.</title>
        <authorList>
            <person name="Fan W."/>
            <person name="Wang S."/>
            <person name="Wang H."/>
            <person name="Wang A."/>
            <person name="Jiang F."/>
            <person name="Liu H."/>
            <person name="Zhao H."/>
            <person name="Xu D."/>
            <person name="Zhang Y."/>
        </authorList>
    </citation>
    <scope>NUCLEOTIDE SEQUENCE [LARGE SCALE GENOMIC DNA]</scope>
    <source>
        <strain evidence="2">cv. Punajuju</strain>
    </source>
</reference>
<comment type="caution">
    <text evidence="1">The sequence shown here is derived from an EMBL/GenBank/DDBJ whole genome shotgun (WGS) entry which is preliminary data.</text>
</comment>
<sequence>MNYGSLDLHLVLGIFEGFTGRYLQSEQKSTTDSGKGKANTACRDNKKGGLISIQTSGGLLEQKEGAERQNEADWLIIWEHDYMDSLNWKEMERTIEIEQFNMYGFWIVKQQGKWKESVRGR</sequence>
<accession>A0ACB9BLI7</accession>
<organism evidence="1 2">
    <name type="scientific">Cichorium intybus</name>
    <name type="common">Chicory</name>
    <dbReference type="NCBI Taxonomy" id="13427"/>
    <lineage>
        <taxon>Eukaryota</taxon>
        <taxon>Viridiplantae</taxon>
        <taxon>Streptophyta</taxon>
        <taxon>Embryophyta</taxon>
        <taxon>Tracheophyta</taxon>
        <taxon>Spermatophyta</taxon>
        <taxon>Magnoliopsida</taxon>
        <taxon>eudicotyledons</taxon>
        <taxon>Gunneridae</taxon>
        <taxon>Pentapetalae</taxon>
        <taxon>asterids</taxon>
        <taxon>campanulids</taxon>
        <taxon>Asterales</taxon>
        <taxon>Asteraceae</taxon>
        <taxon>Cichorioideae</taxon>
        <taxon>Cichorieae</taxon>
        <taxon>Cichoriinae</taxon>
        <taxon>Cichorium</taxon>
    </lineage>
</organism>
<dbReference type="Proteomes" id="UP001055811">
    <property type="component" value="Linkage Group LG06"/>
</dbReference>
<proteinExistence type="predicted"/>
<evidence type="ECO:0000313" key="2">
    <source>
        <dbReference type="Proteomes" id="UP001055811"/>
    </source>
</evidence>
<dbReference type="EMBL" id="CM042014">
    <property type="protein sequence ID" value="KAI3722783.1"/>
    <property type="molecule type" value="Genomic_DNA"/>
</dbReference>
<gene>
    <name evidence="1" type="ORF">L2E82_33869</name>
</gene>